<evidence type="ECO:0000256" key="9">
    <source>
        <dbReference type="ARBA" id="ARBA00023136"/>
    </source>
</evidence>
<dbReference type="HAMAP" id="MF_01398">
    <property type="entry name" value="ATP_synth_b_bprime"/>
    <property type="match status" value="1"/>
</dbReference>
<evidence type="ECO:0000256" key="16">
    <source>
        <dbReference type="RuleBase" id="RU003848"/>
    </source>
</evidence>
<dbReference type="KEGG" id="cbaa:SRAA_0013"/>
<keyword evidence="7 15" id="KW-1133">Transmembrane helix</keyword>
<keyword evidence="5 15" id="KW-0812">Transmembrane</keyword>
<dbReference type="OrthoDB" id="9788020at2"/>
<dbReference type="STRING" id="1458425.SRAA_0013"/>
<evidence type="ECO:0000256" key="11">
    <source>
        <dbReference type="ARBA" id="ARBA00025198"/>
    </source>
</evidence>
<comment type="subunit">
    <text evidence="15">F-type ATPases have 2 components, F(1) - the catalytic core - and F(0) - the membrane proton channel. F(1) has five subunits: alpha(3), beta(3), gamma(1), delta(1), epsilon(1). F(0) has three main subunits: a(1), b(2) and c(10-14). The alpha and beta chains form an alternating ring which encloses part of the gamma chain. F(1) is attached to F(0) by a central stalk formed by the gamma and epsilon chains, while a peripheral stalk is formed by the delta and b chains.</text>
</comment>
<dbReference type="InterPro" id="IPR005864">
    <property type="entry name" value="ATP_synth_F0_bsu_bac"/>
</dbReference>
<organism evidence="18 19">
    <name type="scientific">Serpentinimonas raichei</name>
    <dbReference type="NCBI Taxonomy" id="1458425"/>
    <lineage>
        <taxon>Bacteria</taxon>
        <taxon>Pseudomonadati</taxon>
        <taxon>Pseudomonadota</taxon>
        <taxon>Betaproteobacteria</taxon>
        <taxon>Burkholderiales</taxon>
        <taxon>Comamonadaceae</taxon>
        <taxon>Serpentinimonas</taxon>
    </lineage>
</organism>
<dbReference type="CDD" id="cd06503">
    <property type="entry name" value="ATP-synt_Fo_b"/>
    <property type="match status" value="1"/>
</dbReference>
<keyword evidence="19" id="KW-1185">Reference proteome</keyword>
<feature type="coiled-coil region" evidence="17">
    <location>
        <begin position="44"/>
        <end position="96"/>
    </location>
</feature>
<keyword evidence="3 15" id="KW-1003">Cell membrane</keyword>
<evidence type="ECO:0000256" key="17">
    <source>
        <dbReference type="SAM" id="Coils"/>
    </source>
</evidence>
<comment type="similarity">
    <text evidence="1 15 16">Belongs to the ATPase B chain family.</text>
</comment>
<keyword evidence="2 15" id="KW-0813">Transport</keyword>
<accession>A0A060NG93</accession>
<protein>
    <recommendedName>
        <fullName evidence="15">ATP synthase subunit b</fullName>
    </recommendedName>
    <alternativeName>
        <fullName evidence="15">ATP synthase F(0) sector subunit b</fullName>
    </alternativeName>
    <alternativeName>
        <fullName evidence="15">ATPase subunit I</fullName>
    </alternativeName>
    <alternativeName>
        <fullName evidence="15">F-type ATPase subunit b</fullName>
        <shortName evidence="15">F-ATPase subunit b</shortName>
    </alternativeName>
</protein>
<evidence type="ECO:0000256" key="6">
    <source>
        <dbReference type="ARBA" id="ARBA00022781"/>
    </source>
</evidence>
<evidence type="ECO:0000256" key="2">
    <source>
        <dbReference type="ARBA" id="ARBA00022448"/>
    </source>
</evidence>
<evidence type="ECO:0000256" key="7">
    <source>
        <dbReference type="ARBA" id="ARBA00022989"/>
    </source>
</evidence>
<dbReference type="GO" id="GO:0046961">
    <property type="term" value="F:proton-transporting ATPase activity, rotational mechanism"/>
    <property type="evidence" value="ECO:0007669"/>
    <property type="project" value="TreeGrafter"/>
</dbReference>
<dbReference type="GO" id="GO:0046933">
    <property type="term" value="F:proton-transporting ATP synthase activity, rotational mechanism"/>
    <property type="evidence" value="ECO:0007669"/>
    <property type="project" value="UniProtKB-UniRule"/>
</dbReference>
<dbReference type="PANTHER" id="PTHR33445:SF1">
    <property type="entry name" value="ATP SYNTHASE SUBUNIT B"/>
    <property type="match status" value="1"/>
</dbReference>
<dbReference type="EMBL" id="AP014568">
    <property type="protein sequence ID" value="BAO79867.1"/>
    <property type="molecule type" value="Genomic_DNA"/>
</dbReference>
<gene>
    <name evidence="15" type="primary">atpF</name>
    <name evidence="18" type="ORF">SRAA_0013</name>
</gene>
<dbReference type="InterPro" id="IPR002146">
    <property type="entry name" value="ATP_synth_b/b'su_bac/chlpt"/>
</dbReference>
<dbReference type="NCBIfam" id="NF004411">
    <property type="entry name" value="PRK05759.1-2"/>
    <property type="match status" value="1"/>
</dbReference>
<evidence type="ECO:0000256" key="3">
    <source>
        <dbReference type="ARBA" id="ARBA00022475"/>
    </source>
</evidence>
<evidence type="ECO:0000256" key="5">
    <source>
        <dbReference type="ARBA" id="ARBA00022692"/>
    </source>
</evidence>
<evidence type="ECO:0000256" key="4">
    <source>
        <dbReference type="ARBA" id="ARBA00022547"/>
    </source>
</evidence>
<name>A0A060NG93_9BURK</name>
<dbReference type="InterPro" id="IPR028987">
    <property type="entry name" value="ATP_synth_B-like_membr_sf"/>
</dbReference>
<keyword evidence="17" id="KW-0175">Coiled coil</keyword>
<comment type="function">
    <text evidence="12">Component of the F(0) channel, it forms part of the peripheral stalk, linking F(1) to F(0). The b'-subunit is a diverged and duplicated form of b found in plants and photosynthetic bacteria.</text>
</comment>
<dbReference type="InterPro" id="IPR050059">
    <property type="entry name" value="ATP_synthase_B_chain"/>
</dbReference>
<dbReference type="Proteomes" id="UP000067461">
    <property type="component" value="Chromosome"/>
</dbReference>
<keyword evidence="4 15" id="KW-0138">CF(0)</keyword>
<dbReference type="GO" id="GO:0045259">
    <property type="term" value="C:proton-transporting ATP synthase complex"/>
    <property type="evidence" value="ECO:0007669"/>
    <property type="project" value="UniProtKB-KW"/>
</dbReference>
<evidence type="ECO:0000256" key="13">
    <source>
        <dbReference type="ARBA" id="ARBA00026054"/>
    </source>
</evidence>
<evidence type="ECO:0000256" key="14">
    <source>
        <dbReference type="ARBA" id="ARBA00037847"/>
    </source>
</evidence>
<proteinExistence type="inferred from homology"/>
<dbReference type="GO" id="GO:0005886">
    <property type="term" value="C:plasma membrane"/>
    <property type="evidence" value="ECO:0007669"/>
    <property type="project" value="UniProtKB-SubCell"/>
</dbReference>
<sequence length="156" mass="17441">MNLNATMFAQAIVFAILVWFTMKYVWPPLAKVLDDRALKIGEGLAAAEKAKIELTMASRRVEEELGKSRSESASRLADAERRAQQIIEEAKARATEEAVKIRVSAETEAEQFILRAREQLREQVAVLAVQGAEQILRREVNAGVHADLLARLKTEL</sequence>
<keyword evidence="6 15" id="KW-0375">Hydrogen ion transport</keyword>
<dbReference type="RefSeq" id="WP_029463003.1">
    <property type="nucleotide sequence ID" value="NZ_AP014568.1"/>
</dbReference>
<reference evidence="18 19" key="1">
    <citation type="journal article" date="2014" name="Nat. Commun.">
        <title>Physiological and genomic features of highly alkaliphilic hydrogen-utilizing Betaproteobacteria from a continental serpentinizing site.</title>
        <authorList>
            <person name="Suzuki S."/>
            <person name="Kuenen J.G."/>
            <person name="Schipper K."/>
            <person name="van der Velde S."/>
            <person name="Ishii S."/>
            <person name="Wu A."/>
            <person name="Sorokin D.Y."/>
            <person name="Tenney A."/>
            <person name="Meng X.Y."/>
            <person name="Morrill P.L."/>
            <person name="Kamagata Y."/>
            <person name="Muyzer G."/>
            <person name="Nealson K.H."/>
        </authorList>
    </citation>
    <scope>NUCLEOTIDE SEQUENCE [LARGE SCALE GENOMIC DNA]</scope>
    <source>
        <strain evidence="18 19">A1</strain>
    </source>
</reference>
<dbReference type="AlphaFoldDB" id="A0A060NG93"/>
<evidence type="ECO:0000256" key="15">
    <source>
        <dbReference type="HAMAP-Rule" id="MF_01398"/>
    </source>
</evidence>
<dbReference type="PANTHER" id="PTHR33445">
    <property type="entry name" value="ATP SYNTHASE SUBUNIT B', CHLOROPLASTIC"/>
    <property type="match status" value="1"/>
</dbReference>
<evidence type="ECO:0000313" key="18">
    <source>
        <dbReference type="EMBL" id="BAO79867.1"/>
    </source>
</evidence>
<comment type="subunit">
    <text evidence="13">F-type ATPases have 2 components, F(1) - the catalytic core - and F(0) - the membrane proton channel. F(1) has five subunits: alpha(3), beta(3), gamma(1), delta(1), epsilon(1). F(0) has four main subunits: a(1), b(2) and c(10-14). The alpha and beta chains form an alternating ring which encloses part of the gamma chain. F(1) is attached to F(0) by a central stalk formed by the gamma and epsilon chains, while a peripheral stalk is formed by the delta and b chains.</text>
</comment>
<dbReference type="Gene3D" id="1.20.5.620">
    <property type="entry name" value="F1F0 ATP synthase subunit B, membrane domain"/>
    <property type="match status" value="1"/>
</dbReference>
<dbReference type="SUPFAM" id="SSF81573">
    <property type="entry name" value="F1F0 ATP synthase subunit B, membrane domain"/>
    <property type="match status" value="1"/>
</dbReference>
<evidence type="ECO:0000256" key="10">
    <source>
        <dbReference type="ARBA" id="ARBA00023310"/>
    </source>
</evidence>
<comment type="subcellular location">
    <subcellularLocation>
        <location evidence="15">Cell membrane</location>
        <topology evidence="15">Single-pass membrane protein</topology>
    </subcellularLocation>
    <subcellularLocation>
        <location evidence="14">Endomembrane system</location>
        <topology evidence="14">Single-pass membrane protein</topology>
    </subcellularLocation>
</comment>
<evidence type="ECO:0000256" key="1">
    <source>
        <dbReference type="ARBA" id="ARBA00005513"/>
    </source>
</evidence>
<feature type="transmembrane region" description="Helical" evidence="15">
    <location>
        <begin position="6"/>
        <end position="26"/>
    </location>
</feature>
<dbReference type="Pfam" id="PF00430">
    <property type="entry name" value="ATP-synt_B"/>
    <property type="match status" value="1"/>
</dbReference>
<evidence type="ECO:0000313" key="19">
    <source>
        <dbReference type="Proteomes" id="UP000067461"/>
    </source>
</evidence>
<comment type="function">
    <text evidence="11 15">F(1)F(0) ATP synthase produces ATP from ADP in the presence of a proton or sodium gradient. F-type ATPases consist of two structural domains, F(1) containing the extramembraneous catalytic core and F(0) containing the membrane proton channel, linked together by a central stalk and a peripheral stalk. During catalysis, ATP synthesis in the catalytic domain of F(1) is coupled via a rotary mechanism of the central stalk subunits to proton translocation.</text>
</comment>
<evidence type="ECO:0000256" key="12">
    <source>
        <dbReference type="ARBA" id="ARBA00025614"/>
    </source>
</evidence>
<keyword evidence="8 15" id="KW-0406">Ion transport</keyword>
<dbReference type="GO" id="GO:0012505">
    <property type="term" value="C:endomembrane system"/>
    <property type="evidence" value="ECO:0007669"/>
    <property type="project" value="UniProtKB-SubCell"/>
</dbReference>
<keyword evidence="9 15" id="KW-0472">Membrane</keyword>
<evidence type="ECO:0000256" key="8">
    <source>
        <dbReference type="ARBA" id="ARBA00023065"/>
    </source>
</evidence>
<keyword evidence="10 15" id="KW-0066">ATP synthesis</keyword>
<dbReference type="NCBIfam" id="TIGR01144">
    <property type="entry name" value="ATP_synt_b"/>
    <property type="match status" value="1"/>
</dbReference>
<dbReference type="HOGENOM" id="CLU_079215_4_5_4"/>